<dbReference type="NCBIfam" id="TIGR02946">
    <property type="entry name" value="acyl_WS_DGAT"/>
    <property type="match status" value="1"/>
</dbReference>
<keyword evidence="5" id="KW-0444">Lipid biosynthesis</keyword>
<evidence type="ECO:0000256" key="3">
    <source>
        <dbReference type="ARBA" id="ARBA00009587"/>
    </source>
</evidence>
<evidence type="ECO:0000259" key="11">
    <source>
        <dbReference type="Pfam" id="PF03007"/>
    </source>
</evidence>
<dbReference type="EC" id="2.3.1.20" evidence="4"/>
<comment type="pathway">
    <text evidence="1">Glycerolipid metabolism; triacylglycerol biosynthesis.</text>
</comment>
<sequence length="458" mass="52088">MHVGLLCIYDQKTSKSGQVRFKEIIRTFKTRLHKLTPLRLRTVKVPFNLDYPYWIEDPDFDIEYHLRHISLPKPGDWRQLCIQVARLHARPLDLNRPLWEATIIEGLDNIEGLPKGCFAILTKVHRAIMDREIGGQLLAALHDLDSGTITQMPDRPLTVERVPTSVELLSRAAVNRVKILGSYAHVAQRYAVPLTKGLLKNCLTRKSCIRYAPRTRFNERISFHRSFDGITFPLMAIKAIRDARPQTRFNDVIIAIIAGGLRSYLRAKGELPDESLRAVFPVPDRPAKTNEKRVHHFSYVFPRLFTEITNPLERLERIAAHMDRARNQSTWLDWQIADDAAKLFPNTLADMSLKAAVTYQTTRHAHPLFNTFISSVAGPHIPLYHVGARMVASYGLDMVYDTVGLAHTAFSYNGNIAISVTACRNMMPDPAFYMECLQQSFEKLQNAVIAVEPIEEGA</sequence>
<comment type="similarity">
    <text evidence="3">Belongs to the long-chain O-acyltransferase family.</text>
</comment>
<evidence type="ECO:0000313" key="13">
    <source>
        <dbReference type="EMBL" id="GAA4650703.1"/>
    </source>
</evidence>
<dbReference type="Pfam" id="PF06974">
    <property type="entry name" value="WS_DGAT_C"/>
    <property type="match status" value="1"/>
</dbReference>
<gene>
    <name evidence="13" type="ORF">GCM10023116_29860</name>
</gene>
<evidence type="ECO:0000256" key="1">
    <source>
        <dbReference type="ARBA" id="ARBA00004771"/>
    </source>
</evidence>
<keyword evidence="7" id="KW-0319">Glycerol metabolism</keyword>
<dbReference type="PANTHER" id="PTHR31650">
    <property type="entry name" value="O-ACYLTRANSFERASE (WSD1-LIKE) FAMILY PROTEIN"/>
    <property type="match status" value="1"/>
</dbReference>
<keyword evidence="14" id="KW-1185">Reference proteome</keyword>
<evidence type="ECO:0000256" key="6">
    <source>
        <dbReference type="ARBA" id="ARBA00022679"/>
    </source>
</evidence>
<reference evidence="14" key="1">
    <citation type="journal article" date="2019" name="Int. J. Syst. Evol. Microbiol.">
        <title>The Global Catalogue of Microorganisms (GCM) 10K type strain sequencing project: providing services to taxonomists for standard genome sequencing and annotation.</title>
        <authorList>
            <consortium name="The Broad Institute Genomics Platform"/>
            <consortium name="The Broad Institute Genome Sequencing Center for Infectious Disease"/>
            <person name="Wu L."/>
            <person name="Ma J."/>
        </authorList>
    </citation>
    <scope>NUCLEOTIDE SEQUENCE [LARGE SCALE GENOMIC DNA]</scope>
    <source>
        <strain evidence="14">JCM 17805</strain>
    </source>
</reference>
<feature type="domain" description="O-acyltransferase WSD1 C-terminal" evidence="12">
    <location>
        <begin position="296"/>
        <end position="444"/>
    </location>
</feature>
<dbReference type="Pfam" id="PF03007">
    <property type="entry name" value="WS_DGAT_cat"/>
    <property type="match status" value="1"/>
</dbReference>
<evidence type="ECO:0000256" key="8">
    <source>
        <dbReference type="ARBA" id="ARBA00023098"/>
    </source>
</evidence>
<evidence type="ECO:0000256" key="2">
    <source>
        <dbReference type="ARBA" id="ARBA00005189"/>
    </source>
</evidence>
<evidence type="ECO:0000313" key="14">
    <source>
        <dbReference type="Proteomes" id="UP001500604"/>
    </source>
</evidence>
<evidence type="ECO:0000256" key="4">
    <source>
        <dbReference type="ARBA" id="ARBA00013244"/>
    </source>
</evidence>
<keyword evidence="6" id="KW-0808">Transferase</keyword>
<evidence type="ECO:0000256" key="10">
    <source>
        <dbReference type="ARBA" id="ARBA00048109"/>
    </source>
</evidence>
<feature type="domain" description="O-acyltransferase WSD1-like N-terminal" evidence="11">
    <location>
        <begin position="1"/>
        <end position="252"/>
    </location>
</feature>
<comment type="pathway">
    <text evidence="2">Lipid metabolism.</text>
</comment>
<protein>
    <recommendedName>
        <fullName evidence="4">diacylglycerol O-acyltransferase</fullName>
        <ecNumber evidence="4">2.3.1.20</ecNumber>
    </recommendedName>
</protein>
<evidence type="ECO:0000259" key="12">
    <source>
        <dbReference type="Pfam" id="PF06974"/>
    </source>
</evidence>
<accession>A0ABP8V390</accession>
<dbReference type="InterPro" id="IPR045034">
    <property type="entry name" value="O-acyltransferase_WSD1-like"/>
</dbReference>
<keyword evidence="9" id="KW-0012">Acyltransferase</keyword>
<proteinExistence type="inferred from homology"/>
<dbReference type="Proteomes" id="UP001500604">
    <property type="component" value="Unassembled WGS sequence"/>
</dbReference>
<evidence type="ECO:0000256" key="9">
    <source>
        <dbReference type="ARBA" id="ARBA00023315"/>
    </source>
</evidence>
<name>A0ABP8V390_9GAMM</name>
<evidence type="ECO:0000256" key="7">
    <source>
        <dbReference type="ARBA" id="ARBA00022798"/>
    </source>
</evidence>
<dbReference type="InterPro" id="IPR009721">
    <property type="entry name" value="O-acyltransferase_WSD1_C"/>
</dbReference>
<dbReference type="InterPro" id="IPR014292">
    <property type="entry name" value="Acyl_transf_WS/DGAT"/>
</dbReference>
<evidence type="ECO:0000256" key="5">
    <source>
        <dbReference type="ARBA" id="ARBA00022516"/>
    </source>
</evidence>
<dbReference type="PANTHER" id="PTHR31650:SF1">
    <property type="entry name" value="WAX ESTER SYNTHASE_DIACYLGLYCEROL ACYLTRANSFERASE 4-RELATED"/>
    <property type="match status" value="1"/>
</dbReference>
<keyword evidence="8" id="KW-0443">Lipid metabolism</keyword>
<comment type="caution">
    <text evidence="13">The sequence shown here is derived from an EMBL/GenBank/DDBJ whole genome shotgun (WGS) entry which is preliminary data.</text>
</comment>
<organism evidence="13 14">
    <name type="scientific">Kistimonas scapharcae</name>
    <dbReference type="NCBI Taxonomy" id="1036133"/>
    <lineage>
        <taxon>Bacteria</taxon>
        <taxon>Pseudomonadati</taxon>
        <taxon>Pseudomonadota</taxon>
        <taxon>Gammaproteobacteria</taxon>
        <taxon>Oceanospirillales</taxon>
        <taxon>Endozoicomonadaceae</taxon>
        <taxon>Kistimonas</taxon>
    </lineage>
</organism>
<comment type="catalytic activity">
    <reaction evidence="10">
        <text>an acyl-CoA + a 1,2-diacyl-sn-glycerol = a triacyl-sn-glycerol + CoA</text>
        <dbReference type="Rhea" id="RHEA:10868"/>
        <dbReference type="ChEBI" id="CHEBI:17815"/>
        <dbReference type="ChEBI" id="CHEBI:57287"/>
        <dbReference type="ChEBI" id="CHEBI:58342"/>
        <dbReference type="ChEBI" id="CHEBI:64615"/>
        <dbReference type="EC" id="2.3.1.20"/>
    </reaction>
</comment>
<dbReference type="InterPro" id="IPR004255">
    <property type="entry name" value="O-acyltransferase_WSD1_N"/>
</dbReference>
<dbReference type="EMBL" id="BAABFL010000415">
    <property type="protein sequence ID" value="GAA4650703.1"/>
    <property type="molecule type" value="Genomic_DNA"/>
</dbReference>